<proteinExistence type="predicted"/>
<feature type="region of interest" description="Disordered" evidence="1">
    <location>
        <begin position="111"/>
        <end position="130"/>
    </location>
</feature>
<name>A0A124E435_MYCFO</name>
<comment type="caution">
    <text evidence="2">The sequence shown here is derived from an EMBL/GenBank/DDBJ whole genome shotgun (WGS) entry which is preliminary data.</text>
</comment>
<protein>
    <submittedName>
        <fullName evidence="2">Uncharacterized protein</fullName>
    </submittedName>
</protein>
<dbReference type="EMBL" id="BCSZ01000020">
    <property type="protein sequence ID" value="GAT01881.1"/>
    <property type="molecule type" value="Genomic_DNA"/>
</dbReference>
<reference evidence="2 3" key="1">
    <citation type="journal article" date="2016" name="Genome Announc.">
        <title>Draft Genome Sequences of Five Rapidly Growing Mycobacterium Species, M. thermoresistibile, M. fortuitum subsp. acetamidolyticum, M. canariasense, M. brisbanense, and M. novocastrense.</title>
        <authorList>
            <person name="Katahira K."/>
            <person name="Ogura Y."/>
            <person name="Gotoh Y."/>
            <person name="Hayashi T."/>
        </authorList>
    </citation>
    <scope>NUCLEOTIDE SEQUENCE [LARGE SCALE GENOMIC DNA]</scope>
    <source>
        <strain evidence="2 3">JCM6368</strain>
    </source>
</reference>
<dbReference type="Proteomes" id="UP000069705">
    <property type="component" value="Unassembled WGS sequence"/>
</dbReference>
<dbReference type="AlphaFoldDB" id="A0A124E435"/>
<reference evidence="3" key="2">
    <citation type="submission" date="2016-02" db="EMBL/GenBank/DDBJ databases">
        <title>Draft genome sequence of five rapidly growing Mycobacterium species.</title>
        <authorList>
            <person name="Katahira K."/>
            <person name="Gotou Y."/>
            <person name="Iida K."/>
            <person name="Ogura Y."/>
            <person name="Hayashi T."/>
        </authorList>
    </citation>
    <scope>NUCLEOTIDE SEQUENCE [LARGE SCALE GENOMIC DNA]</scope>
    <source>
        <strain evidence="3">JCM6368</strain>
    </source>
</reference>
<gene>
    <name evidence="2" type="ORF">RMCFA_1993</name>
</gene>
<accession>A0A124E435</accession>
<evidence type="ECO:0000256" key="1">
    <source>
        <dbReference type="SAM" id="MobiDB-lite"/>
    </source>
</evidence>
<sequence>MAPTLQIDLGAVRDIAGTVADVAGLIAMHSFHLRLPIGTPATDFTSRHLVDRLNRESVQLAHTADGAADELTRAMEALLAYVNNAAMLARQTELAAVMGLEIDAPAPAFAVSAPRPPRDASSVGPAPALPDRDHNALSEAVLLSEGVQAVAHRVLDVAQVRAAAVTLNDCARRLRAAVTGGERPARTLERFGLWVERDFAAALTERENSFARWSDEYLRARARVEPLATRYRRWLIAAAASADQDALDLRAAAAQARAVMREYGRTPVGGLNCAPHPRLGGS</sequence>
<dbReference type="RefSeq" id="WP_061263183.1">
    <property type="nucleotide sequence ID" value="NZ_BCSZ01000020.1"/>
</dbReference>
<evidence type="ECO:0000313" key="3">
    <source>
        <dbReference type="Proteomes" id="UP000069705"/>
    </source>
</evidence>
<evidence type="ECO:0000313" key="2">
    <source>
        <dbReference type="EMBL" id="GAT01881.1"/>
    </source>
</evidence>
<organism evidence="2 3">
    <name type="scientific">Mycolicibacterium fortuitum subsp. acetamidolyticum</name>
    <dbReference type="NCBI Taxonomy" id="144550"/>
    <lineage>
        <taxon>Bacteria</taxon>
        <taxon>Bacillati</taxon>
        <taxon>Actinomycetota</taxon>
        <taxon>Actinomycetes</taxon>
        <taxon>Mycobacteriales</taxon>
        <taxon>Mycobacteriaceae</taxon>
        <taxon>Mycolicibacterium</taxon>
    </lineage>
</organism>